<dbReference type="Proteomes" id="UP000037035">
    <property type="component" value="Unassembled WGS sequence"/>
</dbReference>
<feature type="region of interest" description="Disordered" evidence="1">
    <location>
        <begin position="224"/>
        <end position="243"/>
    </location>
</feature>
<gene>
    <name evidence="2" type="ORF">VP01_706g1</name>
</gene>
<dbReference type="AlphaFoldDB" id="A0A0L6UDP0"/>
<sequence length="243" mass="27548">MESMFTQLQNSVVNLLENSDSPQKIITNFVKQPIVVHNNHNPGSNWPTMDTTSPPYRRKKTSISVLGYSMATTSLYVQITQDQAQSLRPETQIFYCCQIVQTHDGSGNEIMLGRWSHISAQIPAKRICGQAHGTPNKTILHFPDWLHPTKKITNPCPQMDLYSIYTICQGSQRYAPPHRCETGNNPHEKQDTHGGLSLHKATSGNWYNNCSAYCEDVRREIFDAPPEDFDSPKSNYLWPARPS</sequence>
<reference evidence="2 3" key="1">
    <citation type="submission" date="2015-08" db="EMBL/GenBank/DDBJ databases">
        <title>Next Generation Sequencing and Analysis of the Genome of Puccinia sorghi L Schw, the Causal Agent of Maize Common Rust.</title>
        <authorList>
            <person name="Rochi L."/>
            <person name="Burguener G."/>
            <person name="Darino M."/>
            <person name="Turjanski A."/>
            <person name="Kreff E."/>
            <person name="Dieguez M.J."/>
            <person name="Sacco F."/>
        </authorList>
    </citation>
    <scope>NUCLEOTIDE SEQUENCE [LARGE SCALE GENOMIC DNA]</scope>
    <source>
        <strain evidence="2 3">RO10H11247</strain>
    </source>
</reference>
<dbReference type="EMBL" id="LAVV01012461">
    <property type="protein sequence ID" value="KNZ46673.1"/>
    <property type="molecule type" value="Genomic_DNA"/>
</dbReference>
<organism evidence="2 3">
    <name type="scientific">Puccinia sorghi</name>
    <dbReference type="NCBI Taxonomy" id="27349"/>
    <lineage>
        <taxon>Eukaryota</taxon>
        <taxon>Fungi</taxon>
        <taxon>Dikarya</taxon>
        <taxon>Basidiomycota</taxon>
        <taxon>Pucciniomycotina</taxon>
        <taxon>Pucciniomycetes</taxon>
        <taxon>Pucciniales</taxon>
        <taxon>Pucciniaceae</taxon>
        <taxon>Puccinia</taxon>
    </lineage>
</organism>
<keyword evidence="3" id="KW-1185">Reference proteome</keyword>
<evidence type="ECO:0000313" key="2">
    <source>
        <dbReference type="EMBL" id="KNZ46673.1"/>
    </source>
</evidence>
<evidence type="ECO:0000313" key="3">
    <source>
        <dbReference type="Proteomes" id="UP000037035"/>
    </source>
</evidence>
<evidence type="ECO:0000256" key="1">
    <source>
        <dbReference type="SAM" id="MobiDB-lite"/>
    </source>
</evidence>
<protein>
    <submittedName>
        <fullName evidence="2">Uncharacterized protein</fullName>
    </submittedName>
</protein>
<dbReference type="VEuPathDB" id="FungiDB:VP01_706g1"/>
<accession>A0A0L6UDP0</accession>
<proteinExistence type="predicted"/>
<name>A0A0L6UDP0_9BASI</name>
<comment type="caution">
    <text evidence="2">The sequence shown here is derived from an EMBL/GenBank/DDBJ whole genome shotgun (WGS) entry which is preliminary data.</text>
</comment>